<protein>
    <submittedName>
        <fullName evidence="2">Uncharacterized protein</fullName>
    </submittedName>
</protein>
<keyword evidence="1" id="KW-1133">Transmembrane helix</keyword>
<keyword evidence="1" id="KW-0472">Membrane</keyword>
<organism evidence="2 3">
    <name type="scientific">Candidatus Nealsonbacteria bacterium RIFCSPLOWO2_01_FULL_41_9</name>
    <dbReference type="NCBI Taxonomy" id="1801671"/>
    <lineage>
        <taxon>Bacteria</taxon>
        <taxon>Candidatus Nealsoniibacteriota</taxon>
    </lineage>
</organism>
<gene>
    <name evidence="2" type="ORF">A3A08_00660</name>
</gene>
<feature type="transmembrane region" description="Helical" evidence="1">
    <location>
        <begin position="95"/>
        <end position="123"/>
    </location>
</feature>
<dbReference type="AlphaFoldDB" id="A0A1G2EBR6"/>
<feature type="transmembrane region" description="Helical" evidence="1">
    <location>
        <begin position="22"/>
        <end position="42"/>
    </location>
</feature>
<dbReference type="EMBL" id="MHMG01000021">
    <property type="protein sequence ID" value="OGZ23287.1"/>
    <property type="molecule type" value="Genomic_DNA"/>
</dbReference>
<reference evidence="2 3" key="1">
    <citation type="journal article" date="2016" name="Nat. Commun.">
        <title>Thousands of microbial genomes shed light on interconnected biogeochemical processes in an aquifer system.</title>
        <authorList>
            <person name="Anantharaman K."/>
            <person name="Brown C.T."/>
            <person name="Hug L.A."/>
            <person name="Sharon I."/>
            <person name="Castelle C.J."/>
            <person name="Probst A.J."/>
            <person name="Thomas B.C."/>
            <person name="Singh A."/>
            <person name="Wilkins M.J."/>
            <person name="Karaoz U."/>
            <person name="Brodie E.L."/>
            <person name="Williams K.H."/>
            <person name="Hubbard S.S."/>
            <person name="Banfield J.F."/>
        </authorList>
    </citation>
    <scope>NUCLEOTIDE SEQUENCE [LARGE SCALE GENOMIC DNA]</scope>
</reference>
<accession>A0A1G2EBR6</accession>
<comment type="caution">
    <text evidence="2">The sequence shown here is derived from an EMBL/GenBank/DDBJ whole genome shotgun (WGS) entry which is preliminary data.</text>
</comment>
<proteinExistence type="predicted"/>
<keyword evidence="1" id="KW-0812">Transmembrane</keyword>
<name>A0A1G2EBR6_9BACT</name>
<evidence type="ECO:0000256" key="1">
    <source>
        <dbReference type="SAM" id="Phobius"/>
    </source>
</evidence>
<evidence type="ECO:0000313" key="3">
    <source>
        <dbReference type="Proteomes" id="UP000176406"/>
    </source>
</evidence>
<sequence>MGQNILFQYIFWQFWESPKNVFAAWLNFLKFGLHYFSLQLLLKTLFSPWRRYRWYYPRGFYPAKYLEVFLSNLISRILGMVLRVFLLIAGISFEIFIFFAGLIVFFGWLVLPIFLIWGLFYGLSILF</sequence>
<evidence type="ECO:0000313" key="2">
    <source>
        <dbReference type="EMBL" id="OGZ23287.1"/>
    </source>
</evidence>
<dbReference type="Proteomes" id="UP000176406">
    <property type="component" value="Unassembled WGS sequence"/>
</dbReference>